<comment type="cofactor">
    <cofactor evidence="3">
        <name>FAD</name>
        <dbReference type="ChEBI" id="CHEBI:57692"/>
    </cofactor>
</comment>
<dbReference type="InterPro" id="IPR002932">
    <property type="entry name" value="Glu_synthdom"/>
</dbReference>
<reference evidence="22" key="2">
    <citation type="submission" date="2021-04" db="EMBL/GenBank/DDBJ databases">
        <authorList>
            <person name="Gilroy R."/>
        </authorList>
    </citation>
    <scope>NUCLEOTIDE SEQUENCE</scope>
    <source>
        <strain evidence="22">14975</strain>
    </source>
</reference>
<keyword evidence="14" id="KW-0411">Iron-sulfur</keyword>
<dbReference type="Pfam" id="PF00310">
    <property type="entry name" value="GATase_2"/>
    <property type="match status" value="1"/>
</dbReference>
<evidence type="ECO:0000256" key="4">
    <source>
        <dbReference type="ARBA" id="ARBA00009716"/>
    </source>
</evidence>
<evidence type="ECO:0000256" key="19">
    <source>
        <dbReference type="ARBA" id="ARBA00072108"/>
    </source>
</evidence>
<comment type="pathway">
    <text evidence="17">Amino-acid biosynthesis; L-glutamate biosynthesis via GLT pathway; L-glutamate from 2-oxoglutarate and L-glutamine (NADP(+) route): step 1/1.</text>
</comment>
<dbReference type="InterPro" id="IPR006982">
    <property type="entry name" value="Glu_synth_centr_N"/>
</dbReference>
<dbReference type="Pfam" id="PF04898">
    <property type="entry name" value="Glu_syn_central"/>
    <property type="match status" value="1"/>
</dbReference>
<dbReference type="EC" id="1.4.1.13" evidence="5"/>
<evidence type="ECO:0000256" key="1">
    <source>
        <dbReference type="ARBA" id="ARBA00001917"/>
    </source>
</evidence>
<organism evidence="22 23">
    <name type="scientific">Candidatus Akkermansia intestinigallinarum</name>
    <dbReference type="NCBI Taxonomy" id="2838431"/>
    <lineage>
        <taxon>Bacteria</taxon>
        <taxon>Pseudomonadati</taxon>
        <taxon>Verrucomicrobiota</taxon>
        <taxon>Verrucomicrobiia</taxon>
        <taxon>Verrucomicrobiales</taxon>
        <taxon>Akkermansiaceae</taxon>
        <taxon>Akkermansia</taxon>
    </lineage>
</organism>
<evidence type="ECO:0000256" key="3">
    <source>
        <dbReference type="ARBA" id="ARBA00001974"/>
    </source>
</evidence>
<evidence type="ECO:0000259" key="21">
    <source>
        <dbReference type="PROSITE" id="PS51278"/>
    </source>
</evidence>
<dbReference type="EMBL" id="DXFQ01000051">
    <property type="protein sequence ID" value="HIX19576.1"/>
    <property type="molecule type" value="Genomic_DNA"/>
</dbReference>
<dbReference type="CDD" id="cd00713">
    <property type="entry name" value="GltS"/>
    <property type="match status" value="1"/>
</dbReference>
<dbReference type="FunFam" id="3.60.20.10:FF:000001">
    <property type="entry name" value="Glutamate synthase, large subunit"/>
    <property type="match status" value="1"/>
</dbReference>
<dbReference type="InterPro" id="IPR036485">
    <property type="entry name" value="Glu_synth_asu_C_sf"/>
</dbReference>
<comment type="cofactor">
    <cofactor evidence="1">
        <name>FMN</name>
        <dbReference type="ChEBI" id="CHEBI:58210"/>
    </cofactor>
</comment>
<evidence type="ECO:0000256" key="7">
    <source>
        <dbReference type="ARBA" id="ARBA00022630"/>
    </source>
</evidence>
<dbReference type="Gene3D" id="3.60.20.10">
    <property type="entry name" value="Glutamine Phosphoribosylpyrophosphate, subunit 1, domain 1"/>
    <property type="match status" value="1"/>
</dbReference>
<dbReference type="InterPro" id="IPR029055">
    <property type="entry name" value="Ntn_hydrolases_N"/>
</dbReference>
<dbReference type="FunFam" id="2.160.20.60:FF:000001">
    <property type="entry name" value="Glutamate synthase, large subunit"/>
    <property type="match status" value="1"/>
</dbReference>
<keyword evidence="13" id="KW-0408">Iron</keyword>
<evidence type="ECO:0000256" key="18">
    <source>
        <dbReference type="ARBA" id="ARBA00048151"/>
    </source>
</evidence>
<keyword evidence="8" id="KW-0288">FMN</keyword>
<evidence type="ECO:0000256" key="13">
    <source>
        <dbReference type="ARBA" id="ARBA00023004"/>
    </source>
</evidence>
<evidence type="ECO:0000256" key="11">
    <source>
        <dbReference type="ARBA" id="ARBA00022962"/>
    </source>
</evidence>
<dbReference type="Gene3D" id="2.160.20.60">
    <property type="entry name" value="Glutamate synthase, alpha subunit, C-terminal domain"/>
    <property type="match status" value="1"/>
</dbReference>
<feature type="domain" description="Glutamine amidotransferase type-2" evidence="21">
    <location>
        <begin position="23"/>
        <end position="419"/>
    </location>
</feature>
<comment type="cofactor">
    <cofactor evidence="2">
        <name>[3Fe-4S] cluster</name>
        <dbReference type="ChEBI" id="CHEBI:21137"/>
    </cofactor>
</comment>
<dbReference type="Pfam" id="PF01493">
    <property type="entry name" value="GXGXG"/>
    <property type="match status" value="1"/>
</dbReference>
<proteinExistence type="inferred from homology"/>
<accession>A0A9D1VAI1</accession>
<dbReference type="CDD" id="cd00982">
    <property type="entry name" value="gltB_C"/>
    <property type="match status" value="1"/>
</dbReference>
<dbReference type="PANTHER" id="PTHR11938">
    <property type="entry name" value="FAD NADPH DEHYDROGENASE/OXIDOREDUCTASE"/>
    <property type="match status" value="1"/>
</dbReference>
<keyword evidence="6" id="KW-0028">Amino-acid biosynthesis</keyword>
<evidence type="ECO:0000256" key="17">
    <source>
        <dbReference type="ARBA" id="ARBA00037898"/>
    </source>
</evidence>
<dbReference type="Pfam" id="PF01645">
    <property type="entry name" value="Glu_synthase"/>
    <property type="match status" value="1"/>
</dbReference>
<evidence type="ECO:0000256" key="12">
    <source>
        <dbReference type="ARBA" id="ARBA00023002"/>
    </source>
</evidence>
<gene>
    <name evidence="22" type="primary">gltB</name>
    <name evidence="22" type="ORF">H9862_03110</name>
</gene>
<protein>
    <recommendedName>
        <fullName evidence="19">Glutamate synthase [NADPH] large chain</fullName>
        <ecNumber evidence="5">1.4.1.13</ecNumber>
    </recommendedName>
    <alternativeName>
        <fullName evidence="20">Glutamate synthase subunit alpha</fullName>
    </alternativeName>
</protein>
<dbReference type="GO" id="GO:0006537">
    <property type="term" value="P:glutamate biosynthetic process"/>
    <property type="evidence" value="ECO:0007669"/>
    <property type="project" value="UniProtKB-KW"/>
</dbReference>
<comment type="catalytic activity">
    <reaction evidence="18">
        <text>2 L-glutamate + NADP(+) = L-glutamine + 2-oxoglutarate + NADPH + H(+)</text>
        <dbReference type="Rhea" id="RHEA:15501"/>
        <dbReference type="ChEBI" id="CHEBI:15378"/>
        <dbReference type="ChEBI" id="CHEBI:16810"/>
        <dbReference type="ChEBI" id="CHEBI:29985"/>
        <dbReference type="ChEBI" id="CHEBI:57783"/>
        <dbReference type="ChEBI" id="CHEBI:58349"/>
        <dbReference type="ChEBI" id="CHEBI:58359"/>
        <dbReference type="EC" id="1.4.1.13"/>
    </reaction>
</comment>
<dbReference type="GO" id="GO:0046872">
    <property type="term" value="F:metal ion binding"/>
    <property type="evidence" value="ECO:0007669"/>
    <property type="project" value="UniProtKB-KW"/>
</dbReference>
<evidence type="ECO:0000256" key="9">
    <source>
        <dbReference type="ARBA" id="ARBA00022723"/>
    </source>
</evidence>
<comment type="caution">
    <text evidence="22">The sequence shown here is derived from an EMBL/GenBank/DDBJ whole genome shotgun (WGS) entry which is preliminary data.</text>
</comment>
<evidence type="ECO:0000313" key="22">
    <source>
        <dbReference type="EMBL" id="HIX19576.1"/>
    </source>
</evidence>
<dbReference type="InterPro" id="IPR002489">
    <property type="entry name" value="Glu_synth_asu_C"/>
</dbReference>
<dbReference type="PROSITE" id="PS51278">
    <property type="entry name" value="GATASE_TYPE_2"/>
    <property type="match status" value="1"/>
</dbReference>
<dbReference type="GO" id="GO:0004355">
    <property type="term" value="F:glutamate synthase (NADPH) activity"/>
    <property type="evidence" value="ECO:0007669"/>
    <property type="project" value="UniProtKB-EC"/>
</dbReference>
<keyword evidence="9" id="KW-0479">Metal-binding</keyword>
<sequence length="1506" mass="164478">MSTSAYYPQAQGLYDPAQEHDACGVGMVVDTLGRASHSIIEKGITILERLLHRGATGCDPETGDGAGMLMQIPHEFFSAVTKFKLPAAGHYAVGMFFLPKEKVPCAVCRAKVEEAVSAEGFDFLGWREVPVDESKIGRLARESAPLIEQCFIAPQNKELSGDELERRLYILRRVIEHGVAREQPKLGDRFYIPSLSSRTIVYKGLLLAPQLPLFYADLADDRFKSCLAIVHQRYSTNTFPSWPLAHPFRYMAHNGEVNTLRGNLNQMSALEGNLASPLFGDDIAKILPVIPAGQSDSASLDNALELLVTGGRSLPHSMMMLVPQAFGSRYFIGEDLRGFYDYHSGFMAPWDGPAAVCFSNGLGAGAIVDRNGLRPARYELDDNGLFILASEAGVLDTDPAHVIKRGCLTPGDIIWIDFARRHISYSAEIKTRVARRRPYRRWCQENRIKIHGFFDSVNAPEVNPNQIFSRQVLFGYTQDELEHFIMPMANSGHDPVYAMGNDAALAVLSERPQLLFNYFKQQFAQVTNPPIDPIREQLVMSLTTFIGNPANILDETPQMARLIKLARPILTMSDLEALKSNKEPDFRCITLSTGFSALSKNGLQEGLAELERETEQAIHKGYRIIILSDRTLSGNEAPIPSLLAVAAVNAKLREMGVRTGTGVIAETGEARQVMHFALLLGYGATAVCPWLALGTIVNLAREGKLSESVSATKGMENYLEAVDFGLLKTMSKMGISTLRSYRGAQIFEAIGLGDDIVERFFPGTASRIGGIGLSEIAAESVERLNRKKALQFEPQTELENAGLYKWKRGGEKHIWTSKVIGQFQKALRNEDYAQFKVFSEMVNENTETLCTLRGLFGFAETKAISLDEVESEESIMKRFVSGAMSFGALSKEAHEAIAIAMNRIGSMSNSGEGGEDPERYTPLPNGDSTCSAIKQIASGRFGVTAEYLANARELQIKVAQGAKPGEGGQLPGGKVDEEIARVRHATPGVTLISPPPHHDIYSIEDLAQLIFDLRNANPDARVSVKLVSEVGVGTVAAGVAKGGADMVLVSGHDGGTGASPLTSVKYAGMPWELGVAETHQTLVLNGLRENIRLQTDGLIKNGRDVIIATLLGAEEYGFATSLMIALGCIMARVCNKNTCPVGVATQDPELRKRYRGKPENIITFLRFVARETREYLAALGLRSIDEAVGRADLLRVDKALAYWKTKNLDFSRIIRPEALNVHGRADHRNRCAVYDEALLPQLAPALDEGKAVSLELTVRNTDRAVGTRLSYLIAKKHGHAGLPDESICLNMTGTAGQSFGAFLAHGVTLRLQGQANDYVGKGLSGGKIIITPFAGTTYVPCENVIAGNVLLYGATGGKVFIRGQVGERFAVRNSGAAAVVEGAGDHCCEYMTGGCVVVLGPTGHNFGAGMSGGYAYVWDEQHLFDRYCNLDTIDLDPVTEPEDIERLRSLLEEHANCTGSQRARDILADFDNALTNFVKVFPMEYRRVLGQMTRADAEVKRDQTHN</sequence>
<dbReference type="NCBIfam" id="NF008730">
    <property type="entry name" value="PRK11750.1"/>
    <property type="match status" value="1"/>
</dbReference>
<evidence type="ECO:0000256" key="16">
    <source>
        <dbReference type="ARBA" id="ARBA00023291"/>
    </source>
</evidence>
<dbReference type="GO" id="GO:0051538">
    <property type="term" value="F:3 iron, 4 sulfur cluster binding"/>
    <property type="evidence" value="ECO:0007669"/>
    <property type="project" value="UniProtKB-KW"/>
</dbReference>
<evidence type="ECO:0000256" key="15">
    <source>
        <dbReference type="ARBA" id="ARBA00023164"/>
    </source>
</evidence>
<evidence type="ECO:0000313" key="23">
    <source>
        <dbReference type="Proteomes" id="UP000823964"/>
    </source>
</evidence>
<dbReference type="Proteomes" id="UP000823964">
    <property type="component" value="Unassembled WGS sequence"/>
</dbReference>
<dbReference type="InterPro" id="IPR017932">
    <property type="entry name" value="GATase_2_dom"/>
</dbReference>
<evidence type="ECO:0000256" key="14">
    <source>
        <dbReference type="ARBA" id="ARBA00023014"/>
    </source>
</evidence>
<dbReference type="SUPFAM" id="SSF51395">
    <property type="entry name" value="FMN-linked oxidoreductases"/>
    <property type="match status" value="1"/>
</dbReference>
<evidence type="ECO:0000256" key="2">
    <source>
        <dbReference type="ARBA" id="ARBA00001927"/>
    </source>
</evidence>
<dbReference type="SUPFAM" id="SSF56235">
    <property type="entry name" value="N-terminal nucleophile aminohydrolases (Ntn hydrolases)"/>
    <property type="match status" value="1"/>
</dbReference>
<dbReference type="Gene3D" id="3.20.20.70">
    <property type="entry name" value="Aldolase class I"/>
    <property type="match status" value="2"/>
</dbReference>
<keyword evidence="12 22" id="KW-0560">Oxidoreductase</keyword>
<keyword evidence="7" id="KW-0285">Flavoprotein</keyword>
<dbReference type="PANTHER" id="PTHR11938:SF133">
    <property type="entry name" value="GLUTAMATE SYNTHASE (NADH)"/>
    <property type="match status" value="1"/>
</dbReference>
<dbReference type="FunFam" id="3.20.20.70:FF:000031">
    <property type="entry name" value="Glutamate synthase 1 [NADH]"/>
    <property type="match status" value="1"/>
</dbReference>
<keyword evidence="10" id="KW-0274">FAD</keyword>
<name>A0A9D1VAI1_9BACT</name>
<dbReference type="InterPro" id="IPR013785">
    <property type="entry name" value="Aldolase_TIM"/>
</dbReference>
<dbReference type="CDD" id="cd02808">
    <property type="entry name" value="GltS_FMN"/>
    <property type="match status" value="1"/>
</dbReference>
<evidence type="ECO:0000256" key="10">
    <source>
        <dbReference type="ARBA" id="ARBA00022827"/>
    </source>
</evidence>
<comment type="similarity">
    <text evidence="4">Belongs to the glutamate synthase family.</text>
</comment>
<keyword evidence="15" id="KW-0314">Glutamate biosynthesis</keyword>
<evidence type="ECO:0000256" key="20">
    <source>
        <dbReference type="ARBA" id="ARBA00079921"/>
    </source>
</evidence>
<evidence type="ECO:0000256" key="5">
    <source>
        <dbReference type="ARBA" id="ARBA00012079"/>
    </source>
</evidence>
<dbReference type="GO" id="GO:0019676">
    <property type="term" value="P:ammonia assimilation cycle"/>
    <property type="evidence" value="ECO:0007669"/>
    <property type="project" value="TreeGrafter"/>
</dbReference>
<dbReference type="InterPro" id="IPR050711">
    <property type="entry name" value="ET-N_metabolism_enzyme"/>
</dbReference>
<dbReference type="SUPFAM" id="SSF69336">
    <property type="entry name" value="Alpha subunit of glutamate synthase, C-terminal domain"/>
    <property type="match status" value="1"/>
</dbReference>
<keyword evidence="11" id="KW-0315">Glutamine amidotransferase</keyword>
<evidence type="ECO:0000256" key="6">
    <source>
        <dbReference type="ARBA" id="ARBA00022605"/>
    </source>
</evidence>
<reference evidence="22" key="1">
    <citation type="journal article" date="2021" name="PeerJ">
        <title>Extensive microbial diversity within the chicken gut microbiome revealed by metagenomics and culture.</title>
        <authorList>
            <person name="Gilroy R."/>
            <person name="Ravi A."/>
            <person name="Getino M."/>
            <person name="Pursley I."/>
            <person name="Horton D.L."/>
            <person name="Alikhan N.F."/>
            <person name="Baker D."/>
            <person name="Gharbi K."/>
            <person name="Hall N."/>
            <person name="Watson M."/>
            <person name="Adriaenssens E.M."/>
            <person name="Foster-Nyarko E."/>
            <person name="Jarju S."/>
            <person name="Secka A."/>
            <person name="Antonio M."/>
            <person name="Oren A."/>
            <person name="Chaudhuri R.R."/>
            <person name="La Ragione R."/>
            <person name="Hildebrand F."/>
            <person name="Pallen M.J."/>
        </authorList>
    </citation>
    <scope>NUCLEOTIDE SEQUENCE</scope>
    <source>
        <strain evidence="22">14975</strain>
    </source>
</reference>
<evidence type="ECO:0000256" key="8">
    <source>
        <dbReference type="ARBA" id="ARBA00022643"/>
    </source>
</evidence>
<keyword evidence="16" id="KW-0003">3Fe-4S</keyword>